<dbReference type="Gene3D" id="3.40.190.10">
    <property type="entry name" value="Periplasmic binding protein-like II"/>
    <property type="match status" value="1"/>
</dbReference>
<comment type="caution">
    <text evidence="4">The sequence shown here is derived from an EMBL/GenBank/DDBJ whole genome shotgun (WGS) entry which is preliminary data.</text>
</comment>
<dbReference type="PANTHER" id="PTHR30290:SF62">
    <property type="entry name" value="OLIGOPEPTIDE ABC TRANSPORTER, PERIPLASMIC OLIGOPEPTIDE-BINDING PROTEIN"/>
    <property type="match status" value="1"/>
</dbReference>
<evidence type="ECO:0000256" key="2">
    <source>
        <dbReference type="ARBA" id="ARBA00005695"/>
    </source>
</evidence>
<dbReference type="RefSeq" id="WP_275569729.1">
    <property type="nucleotide sequence ID" value="NZ_JARGYC010000109.1"/>
</dbReference>
<dbReference type="Proteomes" id="UP001220964">
    <property type="component" value="Unassembled WGS sequence"/>
</dbReference>
<protein>
    <submittedName>
        <fullName evidence="4">ABC transporter substrate-binding protein</fullName>
    </submittedName>
</protein>
<dbReference type="InterPro" id="IPR023765">
    <property type="entry name" value="SBP_5_CS"/>
</dbReference>
<dbReference type="PANTHER" id="PTHR30290">
    <property type="entry name" value="PERIPLASMIC BINDING COMPONENT OF ABC TRANSPORTER"/>
    <property type="match status" value="1"/>
</dbReference>
<evidence type="ECO:0000256" key="1">
    <source>
        <dbReference type="ARBA" id="ARBA00004418"/>
    </source>
</evidence>
<proteinExistence type="inferred from homology"/>
<evidence type="ECO:0000313" key="5">
    <source>
        <dbReference type="Proteomes" id="UP001220964"/>
    </source>
</evidence>
<dbReference type="EMBL" id="JARGYC010000109">
    <property type="protein sequence ID" value="MDF0603612.1"/>
    <property type="molecule type" value="Genomic_DNA"/>
</dbReference>
<dbReference type="SUPFAM" id="SSF53850">
    <property type="entry name" value="Periplasmic binding protein-like II"/>
    <property type="match status" value="1"/>
</dbReference>
<evidence type="ECO:0000259" key="3">
    <source>
        <dbReference type="Pfam" id="PF00496"/>
    </source>
</evidence>
<accession>A0AAE3NWW0</accession>
<sequence>MTALGAFSFNGVLTPAKAGEAPDLAAMVESGDLAPLEERLPENPLVVEPVDRVGDYGGLWRMALLGGSDDSWIRRTVAYENFMRWTPDWSGVVPNIAESVDVNDDATEFTFHLREGMKWSDGAPFTAADIQFWHNDLLLNKEFTPTPAEPFINADGSPVAFEMIDDYTFTFTFKEPKGLFLQYLATARTLDNAAVRYPRHYLEQYHPDYNDDVQAEIDAAGESNWVGLMVNKSEFYSNTEVPTLNGWIFTQGYGSGNATAAVAERNPYYWKVDTEGNQLPYIDTVRYDILSDVEVLVTKTLAGEIEFQDRHLAVPANKPVLYEGREEGNFEFFEETPSAPNTMVMMFNLNHRDDAMREIFQSKDFRIGLSHARAFRGNPESRGIPLWDCL</sequence>
<reference evidence="4" key="1">
    <citation type="submission" date="2023-03" db="EMBL/GenBank/DDBJ databases">
        <title>Multiphase analysis and comparison of six strains from genera Psychromarinibacter, Lutimaribacter, and Maritimibacter, including a novel species: Psychromarinibacter sediminicola sp. nov.</title>
        <authorList>
            <person name="Wang Y.-H."/>
            <person name="Ye M.-Q."/>
            <person name="Du Z.-J."/>
        </authorList>
    </citation>
    <scope>NUCLEOTIDE SEQUENCE</scope>
    <source>
        <strain evidence="4">C21-152</strain>
    </source>
</reference>
<comment type="subcellular location">
    <subcellularLocation>
        <location evidence="1">Periplasm</location>
    </subcellularLocation>
</comment>
<dbReference type="Pfam" id="PF00496">
    <property type="entry name" value="SBP_bac_5"/>
    <property type="match status" value="1"/>
</dbReference>
<organism evidence="4 5">
    <name type="scientific">Psychromarinibacter sediminicola</name>
    <dbReference type="NCBI Taxonomy" id="3033385"/>
    <lineage>
        <taxon>Bacteria</taxon>
        <taxon>Pseudomonadati</taxon>
        <taxon>Pseudomonadota</taxon>
        <taxon>Alphaproteobacteria</taxon>
        <taxon>Rhodobacterales</taxon>
        <taxon>Paracoccaceae</taxon>
        <taxon>Psychromarinibacter</taxon>
    </lineage>
</organism>
<name>A0AAE3NWW0_9RHOB</name>
<keyword evidence="5" id="KW-1185">Reference proteome</keyword>
<dbReference type="InterPro" id="IPR000914">
    <property type="entry name" value="SBP_5_dom"/>
</dbReference>
<dbReference type="AlphaFoldDB" id="A0AAE3NWW0"/>
<gene>
    <name evidence="4" type="ORF">P1J78_23055</name>
</gene>
<dbReference type="PROSITE" id="PS01040">
    <property type="entry name" value="SBP_BACTERIAL_5"/>
    <property type="match status" value="1"/>
</dbReference>
<evidence type="ECO:0000313" key="4">
    <source>
        <dbReference type="EMBL" id="MDF0603612.1"/>
    </source>
</evidence>
<comment type="similarity">
    <text evidence="2">Belongs to the bacterial solute-binding protein 5 family.</text>
</comment>
<dbReference type="GO" id="GO:1904680">
    <property type="term" value="F:peptide transmembrane transporter activity"/>
    <property type="evidence" value="ECO:0007669"/>
    <property type="project" value="TreeGrafter"/>
</dbReference>
<dbReference type="InterPro" id="IPR039424">
    <property type="entry name" value="SBP_5"/>
</dbReference>
<feature type="domain" description="Solute-binding protein family 5" evidence="3">
    <location>
        <begin position="92"/>
        <end position="372"/>
    </location>
</feature>
<dbReference type="GO" id="GO:0015833">
    <property type="term" value="P:peptide transport"/>
    <property type="evidence" value="ECO:0007669"/>
    <property type="project" value="TreeGrafter"/>
</dbReference>